<organism evidence="1">
    <name type="scientific">mine drainage metagenome</name>
    <dbReference type="NCBI Taxonomy" id="410659"/>
    <lineage>
        <taxon>unclassified sequences</taxon>
        <taxon>metagenomes</taxon>
        <taxon>ecological metagenomes</taxon>
    </lineage>
</organism>
<gene>
    <name evidence="1" type="ORF">GALL_09570</name>
</gene>
<evidence type="ECO:0000313" key="1">
    <source>
        <dbReference type="EMBL" id="OIR18619.1"/>
    </source>
</evidence>
<accession>A0A1J5TES6</accession>
<protein>
    <recommendedName>
        <fullName evidence="2">TIGR03790 family protein</fullName>
    </recommendedName>
</protein>
<dbReference type="InterPro" id="IPR022265">
    <property type="entry name" value="CHP03790"/>
</dbReference>
<comment type="caution">
    <text evidence="1">The sequence shown here is derived from an EMBL/GenBank/DDBJ whole genome shotgun (WGS) entry which is preliminary data.</text>
</comment>
<proteinExistence type="predicted"/>
<name>A0A1J5TES6_9ZZZZ</name>
<dbReference type="EMBL" id="MLJW01000002">
    <property type="protein sequence ID" value="OIR18619.1"/>
    <property type="molecule type" value="Genomic_DNA"/>
</dbReference>
<dbReference type="AlphaFoldDB" id="A0A1J5TES6"/>
<evidence type="ECO:0008006" key="2">
    <source>
        <dbReference type="Google" id="ProtNLM"/>
    </source>
</evidence>
<reference evidence="1" key="1">
    <citation type="submission" date="2016-10" db="EMBL/GenBank/DDBJ databases">
        <title>Sequence of Gallionella enrichment culture.</title>
        <authorList>
            <person name="Poehlein A."/>
            <person name="Muehling M."/>
            <person name="Daniel R."/>
        </authorList>
    </citation>
    <scope>NUCLEOTIDE SEQUENCE</scope>
</reference>
<sequence length="552" mass="59983">MRRLATLTAFVMAGVAFAAPSAEGGASAGRDPASRVILLANRNNPESVELARYYAARRGIPPANLYTYPMSSDETISWPEFASSIWNPLMEDLVHAGWIDAIPMDVEDSAGRRDYSVNGDRIAYLVIFRGVPLRVADDPAIRDTPFPLSIAKQSAFQTDCCSVDSELTLLSRTLHPIVSFVPNPLFHNVGRTGLGDNRVVKVCRIDGPSLSDAEHLIDDGIEVERRGLIGRAYVDNDGPYAAGNAWFDKTAEELRRLGFDLDVDRKPTTLPITARFDAPALYFGWYAGDVDGPFLLPGAQLARGAIAYHLHSFSASTLRDPGRGWCGPLVARGAAATLGNVYEPLLLLTQRPDFFLEALERNWTLGDAAYYATPALSWQEVVIGDPLYRPFERSLDEQWTDRAALGARRAGYVVLREMNLLDVSGRHRDAIRMGESELAVRPSLALAYGLAQRLASAGDAAGARRVLSFVKSAPLTRAQDWAVVRDCARLLEGNGGADSAVVLYGRLLGLHDLPAVEKSSLLAEAVKAADAAGAHDEAESWKRDLARLQPAG</sequence>
<dbReference type="NCBIfam" id="TIGR03790">
    <property type="entry name" value="TIGR03790 family protein"/>
    <property type="match status" value="1"/>
</dbReference>